<keyword evidence="1" id="KW-0812">Transmembrane</keyword>
<reference evidence="2" key="1">
    <citation type="journal article" date="2015" name="Nature">
        <title>Complex archaea that bridge the gap between prokaryotes and eukaryotes.</title>
        <authorList>
            <person name="Spang A."/>
            <person name="Saw J.H."/>
            <person name="Jorgensen S.L."/>
            <person name="Zaremba-Niedzwiedzka K."/>
            <person name="Martijn J."/>
            <person name="Lind A.E."/>
            <person name="van Eijk R."/>
            <person name="Schleper C."/>
            <person name="Guy L."/>
            <person name="Ettema T.J."/>
        </authorList>
    </citation>
    <scope>NUCLEOTIDE SEQUENCE</scope>
</reference>
<evidence type="ECO:0000256" key="1">
    <source>
        <dbReference type="SAM" id="Phobius"/>
    </source>
</evidence>
<gene>
    <name evidence="2" type="ORF">LCGC14_2915870</name>
</gene>
<organism evidence="2">
    <name type="scientific">marine sediment metagenome</name>
    <dbReference type="NCBI Taxonomy" id="412755"/>
    <lineage>
        <taxon>unclassified sequences</taxon>
        <taxon>metagenomes</taxon>
        <taxon>ecological metagenomes</taxon>
    </lineage>
</organism>
<feature type="transmembrane region" description="Helical" evidence="1">
    <location>
        <begin position="35"/>
        <end position="54"/>
    </location>
</feature>
<comment type="caution">
    <text evidence="2">The sequence shown here is derived from an EMBL/GenBank/DDBJ whole genome shotgun (WGS) entry which is preliminary data.</text>
</comment>
<sequence>MNIDLMAFITLNLILFIASYLMFFRNQTNTGFTLLAKFGIASMIFLILFFDNSIPLPYTYWQKFIGLWYLPISFAYLIRFFRHCNNVNEEQETHKNETEVGEE</sequence>
<dbReference type="AlphaFoldDB" id="A0A0F8YC33"/>
<keyword evidence="1" id="KW-1133">Transmembrane helix</keyword>
<name>A0A0F8YC33_9ZZZZ</name>
<proteinExistence type="predicted"/>
<accession>A0A0F8YC33</accession>
<keyword evidence="1" id="KW-0472">Membrane</keyword>
<protein>
    <submittedName>
        <fullName evidence="2">Uncharacterized protein</fullName>
    </submittedName>
</protein>
<dbReference type="EMBL" id="LAZR01057822">
    <property type="protein sequence ID" value="KKK71245.1"/>
    <property type="molecule type" value="Genomic_DNA"/>
</dbReference>
<evidence type="ECO:0000313" key="2">
    <source>
        <dbReference type="EMBL" id="KKK71245.1"/>
    </source>
</evidence>
<feature type="transmembrane region" description="Helical" evidence="1">
    <location>
        <begin position="6"/>
        <end position="23"/>
    </location>
</feature>
<feature type="transmembrane region" description="Helical" evidence="1">
    <location>
        <begin position="60"/>
        <end position="78"/>
    </location>
</feature>